<dbReference type="InterPro" id="IPR046350">
    <property type="entry name" value="Cystatin_sf"/>
</dbReference>
<reference evidence="1 2" key="1">
    <citation type="journal article" date="2013" name="Front. Plant Sci.">
        <title>The Reference Genome of the Halophytic Plant Eutrema salsugineum.</title>
        <authorList>
            <person name="Yang R."/>
            <person name="Jarvis D.E."/>
            <person name="Chen H."/>
            <person name="Beilstein M.A."/>
            <person name="Grimwood J."/>
            <person name="Jenkins J."/>
            <person name="Shu S."/>
            <person name="Prochnik S."/>
            <person name="Xin M."/>
            <person name="Ma C."/>
            <person name="Schmutz J."/>
            <person name="Wing R.A."/>
            <person name="Mitchell-Olds T."/>
            <person name="Schumaker K.S."/>
            <person name="Wang X."/>
        </authorList>
    </citation>
    <scope>NUCLEOTIDE SEQUENCE [LARGE SCALE GENOMIC DNA]</scope>
</reference>
<dbReference type="SUPFAM" id="SSF54403">
    <property type="entry name" value="Cystatin/monellin"/>
    <property type="match status" value="1"/>
</dbReference>
<dbReference type="KEGG" id="eus:EUTSA_v10023805mg"/>
<gene>
    <name evidence="1" type="ORF">EUTSA_v10023805mg</name>
</gene>
<feature type="non-terminal residue" evidence="1">
    <location>
        <position position="1"/>
    </location>
</feature>
<protein>
    <recommendedName>
        <fullName evidence="3">Cystatin domain-containing protein</fullName>
    </recommendedName>
</protein>
<dbReference type="AlphaFoldDB" id="V4KEG9"/>
<accession>V4KEG9</accession>
<evidence type="ECO:0008006" key="3">
    <source>
        <dbReference type="Google" id="ProtNLM"/>
    </source>
</evidence>
<dbReference type="PANTHER" id="PTHR31260">
    <property type="entry name" value="CYSTATIN/MONELLIN SUPERFAMILY PROTEIN"/>
    <property type="match status" value="1"/>
</dbReference>
<keyword evidence="2" id="KW-1185">Reference proteome</keyword>
<proteinExistence type="predicted"/>
<evidence type="ECO:0000313" key="2">
    <source>
        <dbReference type="Proteomes" id="UP000030689"/>
    </source>
</evidence>
<dbReference type="Gene3D" id="3.10.450.10">
    <property type="match status" value="1"/>
</dbReference>
<organism evidence="1 2">
    <name type="scientific">Eutrema salsugineum</name>
    <name type="common">Saltwater cress</name>
    <name type="synonym">Sisymbrium salsugineum</name>
    <dbReference type="NCBI Taxonomy" id="72664"/>
    <lineage>
        <taxon>Eukaryota</taxon>
        <taxon>Viridiplantae</taxon>
        <taxon>Streptophyta</taxon>
        <taxon>Embryophyta</taxon>
        <taxon>Tracheophyta</taxon>
        <taxon>Spermatophyta</taxon>
        <taxon>Magnoliopsida</taxon>
        <taxon>eudicotyledons</taxon>
        <taxon>Gunneridae</taxon>
        <taxon>Pentapetalae</taxon>
        <taxon>rosids</taxon>
        <taxon>malvids</taxon>
        <taxon>Brassicales</taxon>
        <taxon>Brassicaceae</taxon>
        <taxon>Eutremeae</taxon>
        <taxon>Eutrema</taxon>
    </lineage>
</organism>
<sequence length="116" mass="14226">LTPYMASAYVLCAPDDFEREDHPYITRSEKDEPHYTVEEEISMINKQIEESEGFDIDYTLFRCIFNYRLRLRLSQNSLEYYNKEERTHYEFVKVVKANFHTVNGYRFFFRFEFMDP</sequence>
<dbReference type="EMBL" id="KI517881">
    <property type="protein sequence ID" value="ESQ29519.1"/>
    <property type="molecule type" value="Genomic_DNA"/>
</dbReference>
<dbReference type="InterPro" id="IPR006462">
    <property type="entry name" value="MS5"/>
</dbReference>
<dbReference type="PANTHER" id="PTHR31260:SF69">
    <property type="entry name" value="CYSTATIN_MONELLIN SUPERFAMILY PROTEIN"/>
    <property type="match status" value="1"/>
</dbReference>
<name>V4KEG9_EUTSA</name>
<evidence type="ECO:0000313" key="1">
    <source>
        <dbReference type="EMBL" id="ESQ29519.1"/>
    </source>
</evidence>
<dbReference type="Proteomes" id="UP000030689">
    <property type="component" value="Unassembled WGS sequence"/>
</dbReference>